<dbReference type="InterPro" id="IPR001647">
    <property type="entry name" value="HTH_TetR"/>
</dbReference>
<protein>
    <submittedName>
        <fullName evidence="4">TetR family transcriptional regulator</fullName>
    </submittedName>
</protein>
<dbReference type="Pfam" id="PF00440">
    <property type="entry name" value="TetR_N"/>
    <property type="match status" value="1"/>
</dbReference>
<name>A0A6I3KLQ7_9HYPH</name>
<gene>
    <name evidence="4" type="ORF">GIW81_04800</name>
</gene>
<accession>A0A6I3KLQ7</accession>
<dbReference type="SUPFAM" id="SSF48498">
    <property type="entry name" value="Tetracyclin repressor-like, C-terminal domain"/>
    <property type="match status" value="1"/>
</dbReference>
<evidence type="ECO:0000259" key="3">
    <source>
        <dbReference type="PROSITE" id="PS50977"/>
    </source>
</evidence>
<dbReference type="RefSeq" id="WP_154738172.1">
    <property type="nucleotide sequence ID" value="NZ_WMBQ01000001.1"/>
</dbReference>
<evidence type="ECO:0000313" key="4">
    <source>
        <dbReference type="EMBL" id="MTD93651.1"/>
    </source>
</evidence>
<evidence type="ECO:0000256" key="1">
    <source>
        <dbReference type="ARBA" id="ARBA00023125"/>
    </source>
</evidence>
<evidence type="ECO:0000256" key="2">
    <source>
        <dbReference type="PROSITE-ProRule" id="PRU00335"/>
    </source>
</evidence>
<dbReference type="GO" id="GO:0000976">
    <property type="term" value="F:transcription cis-regulatory region binding"/>
    <property type="evidence" value="ECO:0007669"/>
    <property type="project" value="TreeGrafter"/>
</dbReference>
<dbReference type="InterPro" id="IPR050109">
    <property type="entry name" value="HTH-type_TetR-like_transc_reg"/>
</dbReference>
<evidence type="ECO:0000313" key="5">
    <source>
        <dbReference type="Proteomes" id="UP000440694"/>
    </source>
</evidence>
<organism evidence="4 5">
    <name type="scientific">Hyphomicrobium album</name>
    <dbReference type="NCBI Taxonomy" id="2665159"/>
    <lineage>
        <taxon>Bacteria</taxon>
        <taxon>Pseudomonadati</taxon>
        <taxon>Pseudomonadota</taxon>
        <taxon>Alphaproteobacteria</taxon>
        <taxon>Hyphomicrobiales</taxon>
        <taxon>Hyphomicrobiaceae</taxon>
        <taxon>Hyphomicrobium</taxon>
    </lineage>
</organism>
<dbReference type="AlphaFoldDB" id="A0A6I3KLQ7"/>
<dbReference type="PANTHER" id="PTHR30055:SF200">
    <property type="entry name" value="HTH-TYPE TRANSCRIPTIONAL REPRESSOR BDCR"/>
    <property type="match status" value="1"/>
</dbReference>
<dbReference type="InterPro" id="IPR036271">
    <property type="entry name" value="Tet_transcr_reg_TetR-rel_C_sf"/>
</dbReference>
<feature type="DNA-binding region" description="H-T-H motif" evidence="2">
    <location>
        <begin position="37"/>
        <end position="56"/>
    </location>
</feature>
<proteinExistence type="predicted"/>
<dbReference type="EMBL" id="WMBQ01000001">
    <property type="protein sequence ID" value="MTD93651.1"/>
    <property type="molecule type" value="Genomic_DNA"/>
</dbReference>
<dbReference type="SUPFAM" id="SSF46689">
    <property type="entry name" value="Homeodomain-like"/>
    <property type="match status" value="1"/>
</dbReference>
<dbReference type="GO" id="GO:0003700">
    <property type="term" value="F:DNA-binding transcription factor activity"/>
    <property type="evidence" value="ECO:0007669"/>
    <property type="project" value="TreeGrafter"/>
</dbReference>
<dbReference type="Gene3D" id="1.10.357.10">
    <property type="entry name" value="Tetracycline Repressor, domain 2"/>
    <property type="match status" value="1"/>
</dbReference>
<dbReference type="PROSITE" id="PS50977">
    <property type="entry name" value="HTH_TETR_2"/>
    <property type="match status" value="1"/>
</dbReference>
<dbReference type="InterPro" id="IPR009057">
    <property type="entry name" value="Homeodomain-like_sf"/>
</dbReference>
<dbReference type="PANTHER" id="PTHR30055">
    <property type="entry name" value="HTH-TYPE TRANSCRIPTIONAL REGULATOR RUTR"/>
    <property type="match status" value="1"/>
</dbReference>
<dbReference type="PRINTS" id="PR00455">
    <property type="entry name" value="HTHTETR"/>
</dbReference>
<reference evidence="4 5" key="1">
    <citation type="submission" date="2019-11" db="EMBL/GenBank/DDBJ databases">
        <title>Identification of a novel strain.</title>
        <authorList>
            <person name="Xu Q."/>
            <person name="Wang G."/>
        </authorList>
    </citation>
    <scope>NUCLEOTIDE SEQUENCE [LARGE SCALE GENOMIC DNA]</scope>
    <source>
        <strain evidence="5">xq</strain>
    </source>
</reference>
<keyword evidence="5" id="KW-1185">Reference proteome</keyword>
<comment type="caution">
    <text evidence="4">The sequence shown here is derived from an EMBL/GenBank/DDBJ whole genome shotgun (WGS) entry which is preliminary data.</text>
</comment>
<sequence>MTSKSQKTSAAEPTSARARILETALRLFYAHGTRAVGIDRIIAEAAVAKMSFYNHFPSKADLVAAFLEERHARWMTWFHGRLDTRRGKPGAQLPAVADVLREWFTAPDFHGCAFINILAETARSSKRERDIASRHKDELLALLAERAKADGVARPAEAGRLALIVVEGAIVRAEMTGAGARVAADAKRLLECLVAPGLKA</sequence>
<dbReference type="Proteomes" id="UP000440694">
    <property type="component" value="Unassembled WGS sequence"/>
</dbReference>
<keyword evidence="1 2" id="KW-0238">DNA-binding</keyword>
<feature type="domain" description="HTH tetR-type" evidence="3">
    <location>
        <begin position="14"/>
        <end position="74"/>
    </location>
</feature>